<evidence type="ECO:0000313" key="7">
    <source>
        <dbReference type="Proteomes" id="UP000075324"/>
    </source>
</evidence>
<gene>
    <name evidence="6" type="ORF">B4110_0275</name>
</gene>
<evidence type="ECO:0000256" key="5">
    <source>
        <dbReference type="SAM" id="Phobius"/>
    </source>
</evidence>
<evidence type="ECO:0000313" key="6">
    <source>
        <dbReference type="EMBL" id="KYD32138.1"/>
    </source>
</evidence>
<feature type="transmembrane region" description="Helical" evidence="5">
    <location>
        <begin position="150"/>
        <end position="172"/>
    </location>
</feature>
<dbReference type="InterPro" id="IPR001046">
    <property type="entry name" value="NRAMP_fam"/>
</dbReference>
<organism evidence="6 7">
    <name type="scientific">Parageobacillus toebii</name>
    <dbReference type="NCBI Taxonomy" id="153151"/>
    <lineage>
        <taxon>Bacteria</taxon>
        <taxon>Bacillati</taxon>
        <taxon>Bacillota</taxon>
        <taxon>Bacilli</taxon>
        <taxon>Bacillales</taxon>
        <taxon>Anoxybacillaceae</taxon>
        <taxon>Parageobacillus</taxon>
    </lineage>
</organism>
<dbReference type="Proteomes" id="UP000075324">
    <property type="component" value="Unassembled WGS sequence"/>
</dbReference>
<dbReference type="EMBL" id="LQYW01000021">
    <property type="protein sequence ID" value="KYD32138.1"/>
    <property type="molecule type" value="Genomic_DNA"/>
</dbReference>
<keyword evidence="2 5" id="KW-0812">Transmembrane</keyword>
<feature type="transmembrane region" description="Helical" evidence="5">
    <location>
        <begin position="125"/>
        <end position="144"/>
    </location>
</feature>
<evidence type="ECO:0000256" key="3">
    <source>
        <dbReference type="ARBA" id="ARBA00022989"/>
    </source>
</evidence>
<feature type="transmembrane region" description="Helical" evidence="5">
    <location>
        <begin position="27"/>
        <end position="49"/>
    </location>
</feature>
<keyword evidence="4 5" id="KW-0472">Membrane</keyword>
<dbReference type="Pfam" id="PF01566">
    <property type="entry name" value="Nramp"/>
    <property type="match status" value="1"/>
</dbReference>
<evidence type="ECO:0000256" key="1">
    <source>
        <dbReference type="ARBA" id="ARBA00004141"/>
    </source>
</evidence>
<dbReference type="PATRIC" id="fig|153151.4.peg.1022"/>
<proteinExistence type="predicted"/>
<dbReference type="NCBIfam" id="NF037982">
    <property type="entry name" value="Nramp_1"/>
    <property type="match status" value="1"/>
</dbReference>
<evidence type="ECO:0000256" key="2">
    <source>
        <dbReference type="ARBA" id="ARBA00022692"/>
    </source>
</evidence>
<name>A0A150N623_9BACL</name>
<feature type="transmembrane region" description="Helical" evidence="5">
    <location>
        <begin position="184"/>
        <end position="204"/>
    </location>
</feature>
<reference evidence="6 7" key="1">
    <citation type="submission" date="2016-01" db="EMBL/GenBank/DDBJ databases">
        <title>Draft Genome Sequences of Seven Thermophilic Sporeformers Isolated from Foods.</title>
        <authorList>
            <person name="Berendsen E.M."/>
            <person name="Wells-Bennik M.H."/>
            <person name="Krawcyk A.O."/>
            <person name="De Jong A."/>
            <person name="Holsappel S."/>
            <person name="Eijlander R.T."/>
            <person name="Kuipers O.P."/>
        </authorList>
    </citation>
    <scope>NUCLEOTIDE SEQUENCE [LARGE SCALE GENOMIC DNA]</scope>
    <source>
        <strain evidence="6 7">B4110</strain>
    </source>
</reference>
<sequence length="212" mass="23996">MASYGYWIQENGWKGPSYISPMRYDSAIAYIVTAIFTLSLLVLGAALLYETDTSISGEQGLVSFASIMGNELHPAARWLFLLGFWSASFTSVIGVWNGVSYLFADFIRNVRKLNIDKEKLNQTKAFRFYVFWLTFPPMLLHFIGKPVGLIIVYGALGALFMPFLAITLLWLLNSKKELPEGRRNHWLSNLLLILCLVLFAVLAVNELRNLFA</sequence>
<dbReference type="GO" id="GO:0046873">
    <property type="term" value="F:metal ion transmembrane transporter activity"/>
    <property type="evidence" value="ECO:0007669"/>
    <property type="project" value="InterPro"/>
</dbReference>
<comment type="caution">
    <text evidence="6">The sequence shown here is derived from an EMBL/GenBank/DDBJ whole genome shotgun (WGS) entry which is preliminary data.</text>
</comment>
<dbReference type="GO" id="GO:0016020">
    <property type="term" value="C:membrane"/>
    <property type="evidence" value="ECO:0007669"/>
    <property type="project" value="UniProtKB-SubCell"/>
</dbReference>
<protein>
    <submittedName>
        <fullName evidence="6">Uncharacterized protein</fullName>
    </submittedName>
</protein>
<accession>A0A150N623</accession>
<comment type="subcellular location">
    <subcellularLocation>
        <location evidence="1">Membrane</location>
        <topology evidence="1">Multi-pass membrane protein</topology>
    </subcellularLocation>
</comment>
<feature type="transmembrane region" description="Helical" evidence="5">
    <location>
        <begin position="78"/>
        <end position="104"/>
    </location>
</feature>
<evidence type="ECO:0000256" key="4">
    <source>
        <dbReference type="ARBA" id="ARBA00023136"/>
    </source>
</evidence>
<keyword evidence="3 5" id="KW-1133">Transmembrane helix</keyword>
<dbReference type="AlphaFoldDB" id="A0A150N623"/>